<dbReference type="EMBL" id="QBML01000020">
    <property type="protein sequence ID" value="PZO39078.1"/>
    <property type="molecule type" value="Genomic_DNA"/>
</dbReference>
<evidence type="ECO:0000313" key="2">
    <source>
        <dbReference type="EMBL" id="PZO39078.1"/>
    </source>
</evidence>
<organism evidence="2 3">
    <name type="scientific">Pseudanabaena frigida</name>
    <dbReference type="NCBI Taxonomy" id="945775"/>
    <lineage>
        <taxon>Bacteria</taxon>
        <taxon>Bacillati</taxon>
        <taxon>Cyanobacteriota</taxon>
        <taxon>Cyanophyceae</taxon>
        <taxon>Pseudanabaenales</taxon>
        <taxon>Pseudanabaenaceae</taxon>
        <taxon>Pseudanabaena</taxon>
    </lineage>
</organism>
<name>A0A2W4Y749_9CYAN</name>
<dbReference type="CDD" id="cd03398">
    <property type="entry name" value="PAP2_haloperoxidase"/>
    <property type="match status" value="1"/>
</dbReference>
<dbReference type="InterPro" id="IPR052559">
    <property type="entry name" value="V-haloperoxidase"/>
</dbReference>
<keyword evidence="1" id="KW-1133">Transmembrane helix</keyword>
<dbReference type="Proteomes" id="UP000249467">
    <property type="component" value="Unassembled WGS sequence"/>
</dbReference>
<keyword evidence="1" id="KW-0472">Membrane</keyword>
<protein>
    <submittedName>
        <fullName evidence="2">Uncharacterized protein</fullName>
    </submittedName>
</protein>
<reference evidence="2 3" key="2">
    <citation type="submission" date="2018-06" db="EMBL/GenBank/DDBJ databases">
        <title>Metagenomic assembly of (sub)arctic Cyanobacteria and their associated microbiome from non-axenic cultures.</title>
        <authorList>
            <person name="Baurain D."/>
        </authorList>
    </citation>
    <scope>NUCLEOTIDE SEQUENCE [LARGE SCALE GENOMIC DNA]</scope>
    <source>
        <strain evidence="2">ULC066bin1</strain>
    </source>
</reference>
<dbReference type="InterPro" id="IPR036938">
    <property type="entry name" value="PAP2/HPO_sf"/>
</dbReference>
<evidence type="ECO:0000256" key="1">
    <source>
        <dbReference type="SAM" id="Phobius"/>
    </source>
</evidence>
<dbReference type="PANTHER" id="PTHR34599">
    <property type="entry name" value="PEROXIDASE-RELATED"/>
    <property type="match status" value="1"/>
</dbReference>
<proteinExistence type="predicted"/>
<dbReference type="PANTHER" id="PTHR34599:SF1">
    <property type="entry name" value="PHOSPHATIDIC ACID PHOSPHATASE TYPE 2_HALOPEROXIDASE DOMAIN-CONTAINING PROTEIN"/>
    <property type="match status" value="1"/>
</dbReference>
<dbReference type="AlphaFoldDB" id="A0A2W4Y749"/>
<sequence>MEFRCITVRYEVKTNWRATSRFIAFGLVSLLVVLGIPNLFSNSLNASSLDSAQAANTADAVIDWNNTAIATTQGIAAPLQARSLSISHAAIFDAVNAIDRRYTPYAIDTTAPTGTSADAAVASAGYTVLTKLYPAQKENLDKALQASLKKIPDGRAENDGVKLGREVAEKILAIRSKDGWDAKVDYKPATGASAWQPTPPAYTPPIFTQFSNITPFTFQNKEQFQVPTPPAVTSAEYAKDINEVKNVGGRNSKVRNADQTSVAIFWTINTPVLWNAAARSAAIAKGNSLIENARLFALVNFAITDAYIAGYEVKYKYNFLRPVTAIRNAEKIGNPSITADPNWEPLIITPAHPDYISGHSVTSGAAEKILQKFFNSDDVKLSFTFPAGAVTRYYTSFSQISKENENARVWGGIHTRVADIQGTALGHQVAENAFNNSLKPL</sequence>
<dbReference type="SUPFAM" id="SSF48317">
    <property type="entry name" value="Acid phosphatase/Vanadium-dependent haloperoxidase"/>
    <property type="match status" value="1"/>
</dbReference>
<dbReference type="Gene3D" id="1.10.606.20">
    <property type="match status" value="1"/>
</dbReference>
<evidence type="ECO:0000313" key="3">
    <source>
        <dbReference type="Proteomes" id="UP000249467"/>
    </source>
</evidence>
<reference evidence="2 3" key="1">
    <citation type="submission" date="2018-04" db="EMBL/GenBank/DDBJ databases">
        <authorList>
            <person name="Go L.Y."/>
            <person name="Mitchell J.A."/>
        </authorList>
    </citation>
    <scope>NUCLEOTIDE SEQUENCE [LARGE SCALE GENOMIC DNA]</scope>
    <source>
        <strain evidence="2">ULC066bin1</strain>
    </source>
</reference>
<accession>A0A2W4Y749</accession>
<keyword evidence="1" id="KW-0812">Transmembrane</keyword>
<feature type="transmembrane region" description="Helical" evidence="1">
    <location>
        <begin position="21"/>
        <end position="40"/>
    </location>
</feature>
<comment type="caution">
    <text evidence="2">The sequence shown here is derived from an EMBL/GenBank/DDBJ whole genome shotgun (WGS) entry which is preliminary data.</text>
</comment>
<gene>
    <name evidence="2" type="ORF">DCF19_15255</name>
</gene>